<dbReference type="STRING" id="561720.SAMN06275492_11275"/>
<accession>A0A1X7JIT1</accession>
<dbReference type="AlphaFoldDB" id="A0A1X7JIT1"/>
<evidence type="ECO:0000313" key="1">
    <source>
        <dbReference type="EMBL" id="SMG27846.1"/>
    </source>
</evidence>
<proteinExistence type="predicted"/>
<reference evidence="2" key="1">
    <citation type="submission" date="2017-04" db="EMBL/GenBank/DDBJ databases">
        <authorList>
            <person name="Varghese N."/>
            <person name="Submissions S."/>
        </authorList>
    </citation>
    <scope>NUCLEOTIDE SEQUENCE [LARGE SCALE GENOMIC DNA]</scope>
    <source>
        <strain evidence="2">USBA 82</strain>
    </source>
</reference>
<evidence type="ECO:0008006" key="3">
    <source>
        <dbReference type="Google" id="ProtNLM"/>
    </source>
</evidence>
<dbReference type="RefSeq" id="WP_085544471.1">
    <property type="nucleotide sequence ID" value="NZ_FXBB01000012.1"/>
</dbReference>
<evidence type="ECO:0000313" key="2">
    <source>
        <dbReference type="Proteomes" id="UP000193355"/>
    </source>
</evidence>
<dbReference type="EMBL" id="FXBB01000012">
    <property type="protein sequence ID" value="SMG27846.1"/>
    <property type="molecule type" value="Genomic_DNA"/>
</dbReference>
<dbReference type="Proteomes" id="UP000193355">
    <property type="component" value="Unassembled WGS sequence"/>
</dbReference>
<keyword evidence="2" id="KW-1185">Reference proteome</keyword>
<gene>
    <name evidence="1" type="ORF">SAMN06275492_11275</name>
</gene>
<organism evidence="1 2">
    <name type="scientific">Dethiosulfovibrio salsuginis</name>
    <dbReference type="NCBI Taxonomy" id="561720"/>
    <lineage>
        <taxon>Bacteria</taxon>
        <taxon>Thermotogati</taxon>
        <taxon>Synergistota</taxon>
        <taxon>Synergistia</taxon>
        <taxon>Synergistales</taxon>
        <taxon>Dethiosulfovibrionaceae</taxon>
        <taxon>Dethiosulfovibrio</taxon>
    </lineage>
</organism>
<sequence length="261" mass="29565">MTTLKEKRELLWWYYLEAGDRSKALDMAMGDPVFASACRDNLGRNLRLMVGRGGPDRYKRHEWTREEEEVLLRMLQGKGRKCRYEIAEEALKNPLLAGLNATQVKSKLADLEKTGGRRRRKCLPWAKWEADELAACVKSAGSIPKGAEAYISKHPERTIAECVAKAGGKASGGQEWSSAEVDDLLRMSEGNPVMWAVAREFSRKYTGRSTQAVYGKLFKLKTRPDTMQDWRIQDIGKHNLDLADQILSELDELARFKSEVA</sequence>
<protein>
    <recommendedName>
        <fullName evidence="3">Myb-like domain-containing protein</fullName>
    </recommendedName>
</protein>
<name>A0A1X7JIT1_9BACT</name>